<dbReference type="SUPFAM" id="SSF53098">
    <property type="entry name" value="Ribonuclease H-like"/>
    <property type="match status" value="1"/>
</dbReference>
<evidence type="ECO:0000313" key="9">
    <source>
        <dbReference type="Proteomes" id="UP000663829"/>
    </source>
</evidence>
<evidence type="ECO:0000313" key="7">
    <source>
        <dbReference type="EMBL" id="CAF1530517.1"/>
    </source>
</evidence>
<dbReference type="Proteomes" id="UP000663829">
    <property type="component" value="Unassembled WGS sequence"/>
</dbReference>
<dbReference type="InterPro" id="IPR052035">
    <property type="entry name" value="ZnF_BED_domain_contain"/>
</dbReference>
<proteinExistence type="predicted"/>
<comment type="caution">
    <text evidence="7">The sequence shown here is derived from an EMBL/GenBank/DDBJ whole genome shotgun (WGS) entry which is preliminary data.</text>
</comment>
<feature type="region of interest" description="Disordered" evidence="6">
    <location>
        <begin position="72"/>
        <end position="132"/>
    </location>
</feature>
<evidence type="ECO:0000256" key="6">
    <source>
        <dbReference type="SAM" id="MobiDB-lite"/>
    </source>
</evidence>
<evidence type="ECO:0000256" key="4">
    <source>
        <dbReference type="ARBA" id="ARBA00022833"/>
    </source>
</evidence>
<keyword evidence="4" id="KW-0862">Zinc</keyword>
<dbReference type="GO" id="GO:0005634">
    <property type="term" value="C:nucleus"/>
    <property type="evidence" value="ECO:0007669"/>
    <property type="project" value="UniProtKB-SubCell"/>
</dbReference>
<comment type="subcellular location">
    <subcellularLocation>
        <location evidence="1">Nucleus</location>
    </subcellularLocation>
</comment>
<keyword evidence="9" id="KW-1185">Reference proteome</keyword>
<evidence type="ECO:0000256" key="1">
    <source>
        <dbReference type="ARBA" id="ARBA00004123"/>
    </source>
</evidence>
<sequence>MYHSRWTILRDLRRMSMQDFLNVAVPGYKASHRHTVRRRLSILYHKERKRVKEILRNVQAISLTTDVWRSTTRSDHEIEENVSDDTSECSTDEEHDEAKGSCDTSSEEEENDESDDKTVNVQELSEVENIENEKERGETELLIRVHNVLKKTRAIISLIRRSSVIDAHVRLKAKNRLIEVDQDPQLTTNEIKKKLGTKVSDLFLDFIVRWNSTFRMVKRFLTYREVISALIAPSHLVKDLKNGQVDKLKSFEFTHETWDKLASLKRIMEPFSWATKMLSGRTYETLAIAQFVMKS</sequence>
<dbReference type="InterPro" id="IPR012337">
    <property type="entry name" value="RNaseH-like_sf"/>
</dbReference>
<gene>
    <name evidence="7" type="ORF">GPM918_LOCUS38023</name>
    <name evidence="8" type="ORF">SRO942_LOCUS38817</name>
</gene>
<dbReference type="EMBL" id="CAJNOQ010024734">
    <property type="protein sequence ID" value="CAF1530517.1"/>
    <property type="molecule type" value="Genomic_DNA"/>
</dbReference>
<accession>A0A815VC50</accession>
<dbReference type="PANTHER" id="PTHR46481">
    <property type="entry name" value="ZINC FINGER BED DOMAIN-CONTAINING PROTEIN 4"/>
    <property type="match status" value="1"/>
</dbReference>
<evidence type="ECO:0000256" key="2">
    <source>
        <dbReference type="ARBA" id="ARBA00022723"/>
    </source>
</evidence>
<dbReference type="GO" id="GO:0008270">
    <property type="term" value="F:zinc ion binding"/>
    <property type="evidence" value="ECO:0007669"/>
    <property type="project" value="UniProtKB-KW"/>
</dbReference>
<dbReference type="PANTHER" id="PTHR46481:SF10">
    <property type="entry name" value="ZINC FINGER BED DOMAIN-CONTAINING PROTEIN 39"/>
    <property type="match status" value="1"/>
</dbReference>
<reference evidence="7" key="1">
    <citation type="submission" date="2021-02" db="EMBL/GenBank/DDBJ databases">
        <authorList>
            <person name="Nowell W R."/>
        </authorList>
    </citation>
    <scope>NUCLEOTIDE SEQUENCE</scope>
</reference>
<evidence type="ECO:0000256" key="3">
    <source>
        <dbReference type="ARBA" id="ARBA00022771"/>
    </source>
</evidence>
<name>A0A815VC50_9BILA</name>
<dbReference type="EMBL" id="CAJOBC010090316">
    <property type="protein sequence ID" value="CAF4389766.1"/>
    <property type="molecule type" value="Genomic_DNA"/>
</dbReference>
<keyword evidence="5" id="KW-0539">Nucleus</keyword>
<dbReference type="AlphaFoldDB" id="A0A815VC50"/>
<protein>
    <submittedName>
        <fullName evidence="7">Uncharacterized protein</fullName>
    </submittedName>
</protein>
<evidence type="ECO:0000256" key="5">
    <source>
        <dbReference type="ARBA" id="ARBA00023242"/>
    </source>
</evidence>
<dbReference type="Proteomes" id="UP000681722">
    <property type="component" value="Unassembled WGS sequence"/>
</dbReference>
<keyword evidence="2" id="KW-0479">Metal-binding</keyword>
<evidence type="ECO:0000313" key="8">
    <source>
        <dbReference type="EMBL" id="CAF4389766.1"/>
    </source>
</evidence>
<dbReference type="OrthoDB" id="1607513at2759"/>
<feature type="compositionally biased region" description="Acidic residues" evidence="6">
    <location>
        <begin position="105"/>
        <end position="115"/>
    </location>
</feature>
<keyword evidence="3" id="KW-0863">Zinc-finger</keyword>
<organism evidence="7 9">
    <name type="scientific">Didymodactylos carnosus</name>
    <dbReference type="NCBI Taxonomy" id="1234261"/>
    <lineage>
        <taxon>Eukaryota</taxon>
        <taxon>Metazoa</taxon>
        <taxon>Spiralia</taxon>
        <taxon>Gnathifera</taxon>
        <taxon>Rotifera</taxon>
        <taxon>Eurotatoria</taxon>
        <taxon>Bdelloidea</taxon>
        <taxon>Philodinida</taxon>
        <taxon>Philodinidae</taxon>
        <taxon>Didymodactylos</taxon>
    </lineage>
</organism>
<feature type="compositionally biased region" description="Acidic residues" evidence="6">
    <location>
        <begin position="77"/>
        <end position="95"/>
    </location>
</feature>